<comment type="similarity">
    <text evidence="1">Belongs to the bacterial solute-binding protein ModA family.</text>
</comment>
<dbReference type="InterPro" id="IPR005950">
    <property type="entry name" value="ModA"/>
</dbReference>
<keyword evidence="6" id="KW-1185">Reference proteome</keyword>
<comment type="caution">
    <text evidence="5">The sequence shown here is derived from an EMBL/GenBank/DDBJ whole genome shotgun (WGS) entry which is preliminary data.</text>
</comment>
<dbReference type="Gene3D" id="3.40.190.10">
    <property type="entry name" value="Periplasmic binding protein-like II"/>
    <property type="match status" value="2"/>
</dbReference>
<evidence type="ECO:0000256" key="2">
    <source>
        <dbReference type="ARBA" id="ARBA00022723"/>
    </source>
</evidence>
<dbReference type="PANTHER" id="PTHR30632:SF14">
    <property type="entry name" value="TUNGSTATE_MOLYBDATE_CHROMATE-BINDING PROTEIN MODA"/>
    <property type="match status" value="1"/>
</dbReference>
<dbReference type="GO" id="GO:0046872">
    <property type="term" value="F:metal ion binding"/>
    <property type="evidence" value="ECO:0007669"/>
    <property type="project" value="UniProtKB-KW"/>
</dbReference>
<sequence>MKRMIAVLMLAMLSTLAHGQTRIAVASSFESTAEELAEAFFERTDERIVLVAGSSTNMARQVRQGTGFDAFISGDMEHARQVAEDGAGDPESLFVFSIGRLVLLADENPEGDVSDPETMLREESYRALAVPDDRESAYGRAAEQVLDKLFRSRFAVRDTVEATSAGQAFSFMRSGSVDLGFVPLSLVTQEGVDESRYWLIPQDMHDELRHAAIMLEDGSETAQRFLDFIRDDEAAHEIIRNAGYTLPDDDES</sequence>
<dbReference type="GO" id="GO:0030973">
    <property type="term" value="F:molybdate ion binding"/>
    <property type="evidence" value="ECO:0007669"/>
    <property type="project" value="TreeGrafter"/>
</dbReference>
<evidence type="ECO:0000313" key="5">
    <source>
        <dbReference type="EMBL" id="TDT44170.1"/>
    </source>
</evidence>
<dbReference type="RefSeq" id="WP_166645950.1">
    <property type="nucleotide sequence ID" value="NZ_SOAX01000001.1"/>
</dbReference>
<dbReference type="NCBIfam" id="TIGR01256">
    <property type="entry name" value="modA"/>
    <property type="match status" value="1"/>
</dbReference>
<evidence type="ECO:0000256" key="1">
    <source>
        <dbReference type="ARBA" id="ARBA00009175"/>
    </source>
</evidence>
<keyword evidence="2" id="KW-0479">Metal-binding</keyword>
<dbReference type="AlphaFoldDB" id="A0A4R7K037"/>
<reference evidence="5 6" key="1">
    <citation type="submission" date="2019-03" db="EMBL/GenBank/DDBJ databases">
        <title>Genomic Encyclopedia of Type Strains, Phase IV (KMG-IV): sequencing the most valuable type-strain genomes for metagenomic binning, comparative biology and taxonomic classification.</title>
        <authorList>
            <person name="Goeker M."/>
        </authorList>
    </citation>
    <scope>NUCLEOTIDE SEQUENCE [LARGE SCALE GENOMIC DNA]</scope>
    <source>
        <strain evidence="5 6">DSM 15505</strain>
    </source>
</reference>
<proteinExistence type="inferred from homology"/>
<dbReference type="Proteomes" id="UP000295830">
    <property type="component" value="Unassembled WGS sequence"/>
</dbReference>
<organism evidence="5 6">
    <name type="scientific">Halospina denitrificans</name>
    <dbReference type="NCBI Taxonomy" id="332522"/>
    <lineage>
        <taxon>Bacteria</taxon>
        <taxon>Pseudomonadati</taxon>
        <taxon>Pseudomonadota</taxon>
        <taxon>Gammaproteobacteria</taxon>
        <taxon>Halospina</taxon>
    </lineage>
</organism>
<protein>
    <submittedName>
        <fullName evidence="5">Molybdate transport system substrate-binding protein</fullName>
    </submittedName>
</protein>
<accession>A0A4R7K037</accession>
<dbReference type="Pfam" id="PF13531">
    <property type="entry name" value="SBP_bac_11"/>
    <property type="match status" value="1"/>
</dbReference>
<dbReference type="SUPFAM" id="SSF53850">
    <property type="entry name" value="Periplasmic binding protein-like II"/>
    <property type="match status" value="1"/>
</dbReference>
<dbReference type="GO" id="GO:0015689">
    <property type="term" value="P:molybdate ion transport"/>
    <property type="evidence" value="ECO:0007669"/>
    <property type="project" value="InterPro"/>
</dbReference>
<dbReference type="InterPro" id="IPR050682">
    <property type="entry name" value="ModA/WtpA"/>
</dbReference>
<evidence type="ECO:0000256" key="3">
    <source>
        <dbReference type="ARBA" id="ARBA00022729"/>
    </source>
</evidence>
<feature type="chain" id="PRO_5020646906" evidence="4">
    <location>
        <begin position="20"/>
        <end position="252"/>
    </location>
</feature>
<feature type="signal peptide" evidence="4">
    <location>
        <begin position="1"/>
        <end position="19"/>
    </location>
</feature>
<gene>
    <name evidence="5" type="ORF">DES49_0270</name>
</gene>
<keyword evidence="3 4" id="KW-0732">Signal</keyword>
<dbReference type="PANTHER" id="PTHR30632">
    <property type="entry name" value="MOLYBDATE-BINDING PERIPLASMIC PROTEIN"/>
    <property type="match status" value="1"/>
</dbReference>
<name>A0A4R7K037_9GAMM</name>
<dbReference type="EMBL" id="SOAX01000001">
    <property type="protein sequence ID" value="TDT44170.1"/>
    <property type="molecule type" value="Genomic_DNA"/>
</dbReference>
<evidence type="ECO:0000313" key="6">
    <source>
        <dbReference type="Proteomes" id="UP000295830"/>
    </source>
</evidence>
<evidence type="ECO:0000256" key="4">
    <source>
        <dbReference type="SAM" id="SignalP"/>
    </source>
</evidence>